<sequence>MTTTSTTITTAPPPATISVAAAAGAQLAPPPSPATLDIASYPHLLDAIIQCSPRSSLLTLRLTCHTVRSLVDMHLGAHVQIRDAEDVGTHTYVADLVRSPGGRMPALRPRDSYGWLRPDFGLSPDLRRHRARCLALLGRARTLDIEHVKGGMSHLFRVQLASAFSGLECVRYTPNSWGRYDDGCDSATRLSARTAVLFTNPFARDRGLHESCLPVPPSADGLLVTPVLPLGVRKLVVHVLHHTDQLSLGVATLRPSLDSVDDLVLVFNESTAESPACTAKIADLAQRKGAVRRELLAGMLESALESHTRVTLVNFDSTPRVWLGAGDDGDMAAGLVAAVEEALEARFNAGGMMDRYEARAAAVEHAHRMEFISGPDYAATLGARQRDQEGWLETATERRFLLA</sequence>
<protein>
    <submittedName>
        <fullName evidence="1">Uncharacterized protein</fullName>
    </submittedName>
</protein>
<dbReference type="EMBL" id="CP086718">
    <property type="protein sequence ID" value="WOO83557.1"/>
    <property type="molecule type" value="Genomic_DNA"/>
</dbReference>
<accession>A0AAF0YBR9</accession>
<dbReference type="RefSeq" id="XP_062629583.1">
    <property type="nucleotide sequence ID" value="XM_062773599.1"/>
</dbReference>
<reference evidence="1" key="1">
    <citation type="submission" date="2023-10" db="EMBL/GenBank/DDBJ databases">
        <authorList>
            <person name="Noh H."/>
        </authorList>
    </citation>
    <scope>NUCLEOTIDE SEQUENCE</scope>
    <source>
        <strain evidence="1">DUCC4014</strain>
    </source>
</reference>
<gene>
    <name evidence="1" type="ORF">LOC62_05G007075</name>
</gene>
<dbReference type="GeneID" id="87810249"/>
<evidence type="ECO:0000313" key="1">
    <source>
        <dbReference type="EMBL" id="WOO83557.1"/>
    </source>
</evidence>
<name>A0AAF0YBR9_9TREE</name>
<proteinExistence type="predicted"/>
<evidence type="ECO:0000313" key="2">
    <source>
        <dbReference type="Proteomes" id="UP000827549"/>
    </source>
</evidence>
<keyword evidence="2" id="KW-1185">Reference proteome</keyword>
<organism evidence="1 2">
    <name type="scientific">Vanrija pseudolonga</name>
    <dbReference type="NCBI Taxonomy" id="143232"/>
    <lineage>
        <taxon>Eukaryota</taxon>
        <taxon>Fungi</taxon>
        <taxon>Dikarya</taxon>
        <taxon>Basidiomycota</taxon>
        <taxon>Agaricomycotina</taxon>
        <taxon>Tremellomycetes</taxon>
        <taxon>Trichosporonales</taxon>
        <taxon>Trichosporonaceae</taxon>
        <taxon>Vanrija</taxon>
    </lineage>
</organism>
<dbReference type="AlphaFoldDB" id="A0AAF0YBR9"/>
<dbReference type="Proteomes" id="UP000827549">
    <property type="component" value="Chromosome 5"/>
</dbReference>